<dbReference type="GO" id="GO:0046872">
    <property type="term" value="F:metal ion binding"/>
    <property type="evidence" value="ECO:0007669"/>
    <property type="project" value="UniProtKB-UniRule"/>
</dbReference>
<reference evidence="9 10" key="1">
    <citation type="journal article" date="2015" name="Nature">
        <title>rRNA introns, odd ribosomes, and small enigmatic genomes across a large radiation of phyla.</title>
        <authorList>
            <person name="Brown C.T."/>
            <person name="Hug L.A."/>
            <person name="Thomas B.C."/>
            <person name="Sharon I."/>
            <person name="Castelle C.J."/>
            <person name="Singh A."/>
            <person name="Wilkins M.J."/>
            <person name="Williams K.H."/>
            <person name="Banfield J.F."/>
        </authorList>
    </citation>
    <scope>NUCLEOTIDE SEQUENCE [LARGE SCALE GENOMIC DNA]</scope>
</reference>
<feature type="binding site" evidence="6">
    <location>
        <position position="125"/>
    </location>
    <ligand>
        <name>a divalent metal cation</name>
        <dbReference type="ChEBI" id="CHEBI:60240"/>
        <label>2</label>
        <note>catalytic</note>
    </ligand>
</feature>
<keyword evidence="5 6" id="KW-0378">Hydrolase</keyword>
<protein>
    <recommendedName>
        <fullName evidence="6 7">Methionine aminopeptidase</fullName>
        <shortName evidence="6">MAP</shortName>
        <shortName evidence="6">MetAP</shortName>
        <ecNumber evidence="6 7">3.4.11.18</ecNumber>
    </recommendedName>
    <alternativeName>
        <fullName evidence="6">Peptidase M</fullName>
    </alternativeName>
</protein>
<comment type="caution">
    <text evidence="9">The sequence shown here is derived from an EMBL/GenBank/DDBJ whole genome shotgun (WGS) entry which is preliminary data.</text>
</comment>
<feature type="binding site" evidence="6">
    <location>
        <position position="254"/>
    </location>
    <ligand>
        <name>a divalent metal cation</name>
        <dbReference type="ChEBI" id="CHEBI:60240"/>
        <label>2</label>
        <note>catalytic</note>
    </ligand>
</feature>
<dbReference type="NCBIfam" id="TIGR00500">
    <property type="entry name" value="met_pdase_I"/>
    <property type="match status" value="1"/>
</dbReference>
<dbReference type="InterPro" id="IPR001714">
    <property type="entry name" value="Pept_M24_MAP"/>
</dbReference>
<dbReference type="SUPFAM" id="SSF55920">
    <property type="entry name" value="Creatinase/aminopeptidase"/>
    <property type="match status" value="1"/>
</dbReference>
<dbReference type="Proteomes" id="UP000033870">
    <property type="component" value="Unassembled WGS sequence"/>
</dbReference>
<dbReference type="STRING" id="1619044.UY92_C0009G0049"/>
<comment type="cofactor">
    <cofactor evidence="6">
        <name>Co(2+)</name>
        <dbReference type="ChEBI" id="CHEBI:48828"/>
    </cofactor>
    <cofactor evidence="6">
        <name>Zn(2+)</name>
        <dbReference type="ChEBI" id="CHEBI:29105"/>
    </cofactor>
    <cofactor evidence="6">
        <name>Mn(2+)</name>
        <dbReference type="ChEBI" id="CHEBI:29035"/>
    </cofactor>
    <cofactor evidence="6">
        <name>Fe(2+)</name>
        <dbReference type="ChEBI" id="CHEBI:29033"/>
    </cofactor>
    <text evidence="6">Binds 2 divalent metal cations per subunit. Has a high-affinity and a low affinity metal-binding site. The true nature of the physiological cofactor is under debate. The enzyme is active with cobalt, zinc, manganese or divalent iron ions. Most likely, methionine aminopeptidases function as mononuclear Fe(2+)-metalloproteases under physiological conditions, and the catalytically relevant metal-binding site has been assigned to the histidine-containing high-affinity site.</text>
</comment>
<feature type="binding site" evidence="6">
    <location>
        <position position="223"/>
    </location>
    <ligand>
        <name>a divalent metal cation</name>
        <dbReference type="ChEBI" id="CHEBI:60240"/>
        <label>2</label>
        <note>catalytic</note>
    </ligand>
</feature>
<dbReference type="GO" id="GO:0004239">
    <property type="term" value="F:initiator methionyl aminopeptidase activity"/>
    <property type="evidence" value="ECO:0007669"/>
    <property type="project" value="UniProtKB-UniRule"/>
</dbReference>
<dbReference type="InterPro" id="IPR000994">
    <property type="entry name" value="Pept_M24"/>
</dbReference>
<dbReference type="EC" id="3.4.11.18" evidence="6 7"/>
<feature type="binding site" evidence="6">
    <location>
        <position position="189"/>
    </location>
    <ligand>
        <name>a divalent metal cation</name>
        <dbReference type="ChEBI" id="CHEBI:60240"/>
        <label>2</label>
        <note>catalytic</note>
    </ligand>
</feature>
<evidence type="ECO:0000256" key="5">
    <source>
        <dbReference type="ARBA" id="ARBA00022801"/>
    </source>
</evidence>
<feature type="binding site" evidence="6">
    <location>
        <position position="196"/>
    </location>
    <ligand>
        <name>substrate</name>
    </ligand>
</feature>
<comment type="catalytic activity">
    <reaction evidence="6 7">
        <text>Release of N-terminal amino acids, preferentially methionine, from peptides and arylamides.</text>
        <dbReference type="EC" id="3.4.11.18"/>
    </reaction>
</comment>
<keyword evidence="4 6" id="KW-0479">Metal-binding</keyword>
<comment type="subunit">
    <text evidence="6">Monomer.</text>
</comment>
<dbReference type="PANTHER" id="PTHR43330:SF27">
    <property type="entry name" value="METHIONINE AMINOPEPTIDASE"/>
    <property type="match status" value="1"/>
</dbReference>
<dbReference type="Gene3D" id="3.90.230.10">
    <property type="entry name" value="Creatinase/methionine aminopeptidase superfamily"/>
    <property type="match status" value="1"/>
</dbReference>
<evidence type="ECO:0000256" key="1">
    <source>
        <dbReference type="ARBA" id="ARBA00002521"/>
    </source>
</evidence>
<dbReference type="CDD" id="cd01086">
    <property type="entry name" value="MetAP1"/>
    <property type="match status" value="1"/>
</dbReference>
<evidence type="ECO:0000256" key="3">
    <source>
        <dbReference type="ARBA" id="ARBA00022670"/>
    </source>
</evidence>
<sequence>MYVKKPHEIELIIEGGRLMGDVLDRLSGMIKPGVSAWEIDQAAEAMIRAAGGAPAFKGYRGRKSDPPFPSTLCFSVNEELVHGIATKEKIVKDGDLVSLDIGMEYPAGQNSKAKNQKSGRGYFTDTALTVAVGKVPEKIQKLLRVTEQALEAGIEASRPGRTVADIGRAIEQYVYQQGRYGIVRDLVGHGVGHAVHEEPRVPNYYDEDLETWILRPGVVIAIEPMISLGSYQVKVARDGWTISTADQSLNAHFEHTIVITEDGPLVATRRPSERP</sequence>
<dbReference type="EMBL" id="LCRX01000009">
    <property type="protein sequence ID" value="KKW42245.1"/>
    <property type="molecule type" value="Genomic_DNA"/>
</dbReference>
<comment type="similarity">
    <text evidence="6">Belongs to the peptidase M24A family. Methionine aminopeptidase type 1 subfamily.</text>
</comment>
<dbReference type="GO" id="GO:0005829">
    <property type="term" value="C:cytosol"/>
    <property type="evidence" value="ECO:0007669"/>
    <property type="project" value="TreeGrafter"/>
</dbReference>
<feature type="binding site" evidence="6">
    <location>
        <position position="125"/>
    </location>
    <ligand>
        <name>a divalent metal cation</name>
        <dbReference type="ChEBI" id="CHEBI:60240"/>
        <label>1</label>
    </ligand>
</feature>
<dbReference type="HAMAP" id="MF_01974">
    <property type="entry name" value="MetAP_1"/>
    <property type="match status" value="1"/>
</dbReference>
<evidence type="ECO:0000256" key="7">
    <source>
        <dbReference type="RuleBase" id="RU003653"/>
    </source>
</evidence>
<evidence type="ECO:0000259" key="8">
    <source>
        <dbReference type="Pfam" id="PF00557"/>
    </source>
</evidence>
<name>A0A0G1YGD1_9BACT</name>
<dbReference type="InterPro" id="IPR002467">
    <property type="entry name" value="Pept_M24A_MAP1"/>
</dbReference>
<dbReference type="PRINTS" id="PR00599">
    <property type="entry name" value="MAPEPTIDASE"/>
</dbReference>
<feature type="domain" description="Peptidase M24" evidence="8">
    <location>
        <begin position="11"/>
        <end position="261"/>
    </location>
</feature>
<organism evidence="9 10">
    <name type="scientific">Candidatus Magasanikbacteria bacterium GW2011_GWA2_56_11</name>
    <dbReference type="NCBI Taxonomy" id="1619044"/>
    <lineage>
        <taxon>Bacteria</taxon>
        <taxon>Candidatus Magasanikiibacteriota</taxon>
    </lineage>
</organism>
<evidence type="ECO:0000256" key="4">
    <source>
        <dbReference type="ARBA" id="ARBA00022723"/>
    </source>
</evidence>
<dbReference type="Pfam" id="PF00557">
    <property type="entry name" value="Peptidase_M24"/>
    <property type="match status" value="1"/>
</dbReference>
<dbReference type="AlphaFoldDB" id="A0A0G1YGD1"/>
<accession>A0A0G1YGD1</accession>
<evidence type="ECO:0000313" key="9">
    <source>
        <dbReference type="EMBL" id="KKW42245.1"/>
    </source>
</evidence>
<dbReference type="GO" id="GO:0006508">
    <property type="term" value="P:proteolysis"/>
    <property type="evidence" value="ECO:0007669"/>
    <property type="project" value="UniProtKB-KW"/>
</dbReference>
<dbReference type="InterPro" id="IPR036005">
    <property type="entry name" value="Creatinase/aminopeptidase-like"/>
</dbReference>
<evidence type="ECO:0000313" key="10">
    <source>
        <dbReference type="Proteomes" id="UP000033870"/>
    </source>
</evidence>
<feature type="binding site" evidence="6">
    <location>
        <position position="100"/>
    </location>
    <ligand>
        <name>a divalent metal cation</name>
        <dbReference type="ChEBI" id="CHEBI:60240"/>
        <label>1</label>
    </ligand>
</feature>
<dbReference type="GO" id="GO:0070006">
    <property type="term" value="F:metalloaminopeptidase activity"/>
    <property type="evidence" value="ECO:0007669"/>
    <property type="project" value="UniProtKB-UniRule"/>
</dbReference>
<dbReference type="PANTHER" id="PTHR43330">
    <property type="entry name" value="METHIONINE AMINOPEPTIDASE"/>
    <property type="match status" value="1"/>
</dbReference>
<feature type="binding site" evidence="6">
    <location>
        <position position="82"/>
    </location>
    <ligand>
        <name>substrate</name>
    </ligand>
</feature>
<feature type="binding site" evidence="6">
    <location>
        <position position="254"/>
    </location>
    <ligand>
        <name>a divalent metal cation</name>
        <dbReference type="ChEBI" id="CHEBI:60240"/>
        <label>1</label>
    </ligand>
</feature>
<evidence type="ECO:0000256" key="2">
    <source>
        <dbReference type="ARBA" id="ARBA00022438"/>
    </source>
</evidence>
<comment type="function">
    <text evidence="1 6">Removes the N-terminal methionine from nascent proteins. The N-terminal methionine is often cleaved when the second residue in the primary sequence is small and uncharged (Met-Ala-, Cys, Gly, Pro, Ser, Thr, or Val). Requires deformylation of the N(alpha)-formylated initiator methionine before it can be hydrolyzed.</text>
</comment>
<evidence type="ECO:0000256" key="6">
    <source>
        <dbReference type="HAMAP-Rule" id="MF_01974"/>
    </source>
</evidence>
<gene>
    <name evidence="6" type="primary">map</name>
    <name evidence="9" type="ORF">UY92_C0009G0049</name>
</gene>
<keyword evidence="2 6" id="KW-0031">Aminopeptidase</keyword>
<dbReference type="PATRIC" id="fig|1619044.3.peg.704"/>
<proteinExistence type="inferred from homology"/>
<keyword evidence="3 6" id="KW-0645">Protease</keyword>